<protein>
    <submittedName>
        <fullName evidence="4">Nuclear apoptosis-inducing factor 1-like</fullName>
    </submittedName>
</protein>
<dbReference type="GO" id="GO:0005634">
    <property type="term" value="C:nucleus"/>
    <property type="evidence" value="ECO:0007669"/>
    <property type="project" value="TreeGrafter"/>
</dbReference>
<dbReference type="Proteomes" id="UP000515152">
    <property type="component" value="Chromosome 11"/>
</dbReference>
<evidence type="ECO:0000313" key="3">
    <source>
        <dbReference type="Proteomes" id="UP000515152"/>
    </source>
</evidence>
<dbReference type="PANTHER" id="PTHR23098:SF16">
    <property type="entry name" value="REGULATORY PROTEIN ZESTE"/>
    <property type="match status" value="1"/>
</dbReference>
<dbReference type="GeneID" id="116222435"/>
<accession>A0A6P8FZV4</accession>
<dbReference type="KEGG" id="char:116222435"/>
<feature type="region of interest" description="Disordered" evidence="1">
    <location>
        <begin position="143"/>
        <end position="216"/>
    </location>
</feature>
<dbReference type="Pfam" id="PF13873">
    <property type="entry name" value="Myb_DNA-bind_5"/>
    <property type="match status" value="1"/>
</dbReference>
<feature type="compositionally biased region" description="Polar residues" evidence="1">
    <location>
        <begin position="174"/>
        <end position="194"/>
    </location>
</feature>
<evidence type="ECO:0000313" key="4">
    <source>
        <dbReference type="RefSeq" id="XP_031432379.1"/>
    </source>
</evidence>
<dbReference type="InterPro" id="IPR028002">
    <property type="entry name" value="Myb_DNA-bind_5"/>
</dbReference>
<dbReference type="OrthoDB" id="6499071at2759"/>
<name>A0A6P8FZV4_CLUHA</name>
<organism evidence="3 4">
    <name type="scientific">Clupea harengus</name>
    <name type="common">Atlantic herring</name>
    <dbReference type="NCBI Taxonomy" id="7950"/>
    <lineage>
        <taxon>Eukaryota</taxon>
        <taxon>Metazoa</taxon>
        <taxon>Chordata</taxon>
        <taxon>Craniata</taxon>
        <taxon>Vertebrata</taxon>
        <taxon>Euteleostomi</taxon>
        <taxon>Actinopterygii</taxon>
        <taxon>Neopterygii</taxon>
        <taxon>Teleostei</taxon>
        <taxon>Clupei</taxon>
        <taxon>Clupeiformes</taxon>
        <taxon>Clupeoidei</taxon>
        <taxon>Clupeidae</taxon>
        <taxon>Clupea</taxon>
    </lineage>
</organism>
<evidence type="ECO:0000256" key="1">
    <source>
        <dbReference type="SAM" id="MobiDB-lite"/>
    </source>
</evidence>
<dbReference type="AlphaFoldDB" id="A0A6P8FZV4"/>
<gene>
    <name evidence="4" type="primary">LOC116222435</name>
</gene>
<sequence>MEEDQPRKRRRPNFSDEEILALVIAVSKNQDILFGKFHLDIGSTASSLKTTAWENVTDAVNGISEVRRNTDEVRKKYKHFKSEVKKKKANEKKHLKGTDARLAKRVYYTPAEKALLNLLAEQSAVGSSEVPCLNDVELAVEEKEEPHSPVSGEHLVRPSSPAPVMGLPAEEPGPSTSVLTTETSAPVSPTTNHLSSRHRGSRRTLSQRRRQLPNHQGTMEDMLGVQRQIRDLLQDLNNTVATGFRDIAAAIRYVADKGSHT</sequence>
<dbReference type="RefSeq" id="XP_031432379.1">
    <property type="nucleotide sequence ID" value="XM_031576519.2"/>
</dbReference>
<proteinExistence type="predicted"/>
<feature type="compositionally biased region" description="Basic residues" evidence="1">
    <location>
        <begin position="195"/>
        <end position="212"/>
    </location>
</feature>
<reference evidence="4" key="1">
    <citation type="submission" date="2025-08" db="UniProtKB">
        <authorList>
            <consortium name="RefSeq"/>
        </authorList>
    </citation>
    <scope>IDENTIFICATION</scope>
</reference>
<dbReference type="PANTHER" id="PTHR23098">
    <property type="entry name" value="AGAP001331-PA-RELATED"/>
    <property type="match status" value="1"/>
</dbReference>
<feature type="domain" description="Myb/SANT-like DNA-binding" evidence="2">
    <location>
        <begin position="10"/>
        <end position="89"/>
    </location>
</feature>
<keyword evidence="3" id="KW-1185">Reference proteome</keyword>
<evidence type="ECO:0000259" key="2">
    <source>
        <dbReference type="Pfam" id="PF13873"/>
    </source>
</evidence>